<dbReference type="CDD" id="cd07341">
    <property type="entry name" value="M56_BlaR1_MecR1_like"/>
    <property type="match status" value="1"/>
</dbReference>
<dbReference type="KEGG" id="grs:C7S20_13495"/>
<keyword evidence="5" id="KW-1185">Reference proteome</keyword>
<evidence type="ECO:0000313" key="4">
    <source>
        <dbReference type="EMBL" id="AVR46190.1"/>
    </source>
</evidence>
<dbReference type="Pfam" id="PF05569">
    <property type="entry name" value="Peptidase_M56"/>
    <property type="match status" value="1"/>
</dbReference>
<feature type="transmembrane region" description="Helical" evidence="2">
    <location>
        <begin position="87"/>
        <end position="108"/>
    </location>
</feature>
<dbReference type="PANTHER" id="PTHR34978:SF3">
    <property type="entry name" value="SLR0241 PROTEIN"/>
    <property type="match status" value="1"/>
</dbReference>
<feature type="compositionally biased region" description="Pro residues" evidence="1">
    <location>
        <begin position="387"/>
        <end position="407"/>
    </location>
</feature>
<reference evidence="5" key="1">
    <citation type="submission" date="2018-03" db="EMBL/GenBank/DDBJ databases">
        <title>Gramella fulva sp. nov., isolated from a dry surface of tidal flat.</title>
        <authorList>
            <person name="Hwang S.H."/>
            <person name="Hwang W.M."/>
            <person name="Kang K."/>
            <person name="Ahn T.-Y."/>
        </authorList>
    </citation>
    <scope>NUCLEOTIDE SEQUENCE [LARGE SCALE GENOMIC DNA]</scope>
    <source>
        <strain evidence="5">SH35</strain>
    </source>
</reference>
<feature type="compositionally biased region" description="Pro residues" evidence="1">
    <location>
        <begin position="428"/>
        <end position="444"/>
    </location>
</feature>
<accession>A0A2R3Z7D1</accession>
<dbReference type="PANTHER" id="PTHR34978">
    <property type="entry name" value="POSSIBLE SENSOR-TRANSDUCER PROTEIN BLAR"/>
    <property type="match status" value="1"/>
</dbReference>
<feature type="transmembrane region" description="Helical" evidence="2">
    <location>
        <begin position="6"/>
        <end position="22"/>
    </location>
</feature>
<proteinExistence type="predicted"/>
<keyword evidence="2" id="KW-0472">Membrane</keyword>
<dbReference type="AlphaFoldDB" id="A0A2R3Z7D1"/>
<evidence type="ECO:0000259" key="3">
    <source>
        <dbReference type="Pfam" id="PF05569"/>
    </source>
</evidence>
<feature type="region of interest" description="Disordered" evidence="1">
    <location>
        <begin position="382"/>
        <end position="485"/>
    </location>
</feature>
<feature type="transmembrane region" description="Helical" evidence="2">
    <location>
        <begin position="265"/>
        <end position="283"/>
    </location>
</feature>
<organism evidence="4 5">
    <name type="scientific">Christiangramia fulva</name>
    <dbReference type="NCBI Taxonomy" id="2126553"/>
    <lineage>
        <taxon>Bacteria</taxon>
        <taxon>Pseudomonadati</taxon>
        <taxon>Bacteroidota</taxon>
        <taxon>Flavobacteriia</taxon>
        <taxon>Flavobacteriales</taxon>
        <taxon>Flavobacteriaceae</taxon>
        <taxon>Christiangramia</taxon>
    </lineage>
</organism>
<protein>
    <recommendedName>
        <fullName evidence="3">Peptidase M56 domain-containing protein</fullName>
    </recommendedName>
</protein>
<feature type="compositionally biased region" description="Basic and acidic residues" evidence="1">
    <location>
        <begin position="445"/>
        <end position="485"/>
    </location>
</feature>
<evidence type="ECO:0000256" key="2">
    <source>
        <dbReference type="SAM" id="Phobius"/>
    </source>
</evidence>
<dbReference type="InterPro" id="IPR052173">
    <property type="entry name" value="Beta-lactam_resp_regulator"/>
</dbReference>
<dbReference type="Proteomes" id="UP000241507">
    <property type="component" value="Chromosome"/>
</dbReference>
<evidence type="ECO:0000313" key="5">
    <source>
        <dbReference type="Proteomes" id="UP000241507"/>
    </source>
</evidence>
<keyword evidence="2" id="KW-0812">Transmembrane</keyword>
<feature type="transmembrane region" description="Helical" evidence="2">
    <location>
        <begin position="34"/>
        <end position="55"/>
    </location>
</feature>
<feature type="domain" description="Peptidase M56" evidence="3">
    <location>
        <begin position="161"/>
        <end position="256"/>
    </location>
</feature>
<sequence length="551" mass="64040">MLEYVIKSGLCMLILFGFYRFLLEDENMPVFKRFYLLATVIISLILPFVTITYTIEAAPETANTLLFPVDNSVTSAAIPSATNWHKIAGFTGFGIYLCGVLFFSFRFIRNLFTISREISENEKKSEFPYIFVLLRRNLIPHSFLRYIFLGKSDFENNNISHAVLEHEKAHVDQKHSWDLLLIELLQVIFWFNPVFFELKKSIRLNHEFLADRKVLAGAVNPVEYSQLLFSYTSATHHNSLYSPFNNSLIKKRILMISKNFSSRRFLTRLGFLIPVLALCIFLFNNDIVAKPVHSNENSTDLPLNLFQQPSKIHIMIEGESISLNGKEIKLKNFGKELDKITNGLSAEEISEIDFNVQTRDTKDGLIDKLEEEFQNTRFAKITGMTLLPPPPPPAPKIGDMPPPPPPASAHEHMPPPPPPPAEHGGEVPPAPPAPAHPQHPPMPPARHDSLRKMAMKEQRMAEREQERMRDLEERYADNPELLEEKKQEFKERIQERRQEIQERMAEMQRHRQQMMEERQAMMRERQRMIQEHRREILEKRDSIRNNNYSDQ</sequence>
<dbReference type="InterPro" id="IPR008756">
    <property type="entry name" value="Peptidase_M56"/>
</dbReference>
<keyword evidence="2" id="KW-1133">Transmembrane helix</keyword>
<gene>
    <name evidence="4" type="ORF">C7S20_13495</name>
</gene>
<dbReference type="EMBL" id="CP028136">
    <property type="protein sequence ID" value="AVR46190.1"/>
    <property type="molecule type" value="Genomic_DNA"/>
</dbReference>
<evidence type="ECO:0000256" key="1">
    <source>
        <dbReference type="SAM" id="MobiDB-lite"/>
    </source>
</evidence>
<name>A0A2R3Z7D1_9FLAO</name>